<evidence type="ECO:0000256" key="4">
    <source>
        <dbReference type="ARBA" id="ARBA00022840"/>
    </source>
</evidence>
<feature type="region of interest" description="Disordered" evidence="5">
    <location>
        <begin position="1072"/>
        <end position="1091"/>
    </location>
</feature>
<feature type="compositionally biased region" description="Basic and acidic residues" evidence="5">
    <location>
        <begin position="991"/>
        <end position="1010"/>
    </location>
</feature>
<evidence type="ECO:0000256" key="5">
    <source>
        <dbReference type="SAM" id="MobiDB-lite"/>
    </source>
</evidence>
<dbReference type="SUPFAM" id="SSF52980">
    <property type="entry name" value="Restriction endonuclease-like"/>
    <property type="match status" value="1"/>
</dbReference>
<keyword evidence="8" id="KW-1185">Reference proteome</keyword>
<dbReference type="GO" id="GO:0016787">
    <property type="term" value="F:hydrolase activity"/>
    <property type="evidence" value="ECO:0007669"/>
    <property type="project" value="UniProtKB-KW"/>
</dbReference>
<dbReference type="GO" id="GO:0004518">
    <property type="term" value="F:nuclease activity"/>
    <property type="evidence" value="ECO:0007669"/>
    <property type="project" value="InterPro"/>
</dbReference>
<reference evidence="7 8" key="1">
    <citation type="journal article" date="2013" name="Proc. Natl. Acad. Sci. U.S.A.">
        <title>The king cobra genome reveals dynamic gene evolution and adaptation in the snake venom system.</title>
        <authorList>
            <person name="Vonk F.J."/>
            <person name="Casewell N.R."/>
            <person name="Henkel C.V."/>
            <person name="Heimberg A.M."/>
            <person name="Jansen H.J."/>
            <person name="McCleary R.J."/>
            <person name="Kerkkamp H.M."/>
            <person name="Vos R.A."/>
            <person name="Guerreiro I."/>
            <person name="Calvete J.J."/>
            <person name="Wuster W."/>
            <person name="Woods A.E."/>
            <person name="Logan J.M."/>
            <person name="Harrison R.A."/>
            <person name="Castoe T.A."/>
            <person name="de Koning A.P."/>
            <person name="Pollock D.D."/>
            <person name="Yandell M."/>
            <person name="Calderon D."/>
            <person name="Renjifo C."/>
            <person name="Currier R.B."/>
            <person name="Salgado D."/>
            <person name="Pla D."/>
            <person name="Sanz L."/>
            <person name="Hyder A.S."/>
            <person name="Ribeiro J.M."/>
            <person name="Arntzen J.W."/>
            <person name="van den Thillart G.E."/>
            <person name="Boetzer M."/>
            <person name="Pirovano W."/>
            <person name="Dirks R.P."/>
            <person name="Spaink H.P."/>
            <person name="Duboule D."/>
            <person name="McGlinn E."/>
            <person name="Kini R.M."/>
            <person name="Richardson M.K."/>
        </authorList>
    </citation>
    <scope>NUCLEOTIDE SEQUENCE</scope>
    <source>
        <tissue evidence="7">Blood</tissue>
    </source>
</reference>
<gene>
    <name evidence="7" type="primary">FANCM</name>
    <name evidence="7" type="ORF">L345_14320</name>
</gene>
<keyword evidence="4" id="KW-0067">ATP-binding</keyword>
<dbReference type="InterPro" id="IPR011335">
    <property type="entry name" value="Restrct_endonuc-II-like"/>
</dbReference>
<comment type="caution">
    <text evidence="7">The sequence shown here is derived from an EMBL/GenBank/DDBJ whole genome shotgun (WGS) entry which is preliminary data.</text>
</comment>
<accession>V8NDA7</accession>
<feature type="non-terminal residue" evidence="7">
    <location>
        <position position="1336"/>
    </location>
</feature>
<dbReference type="SUPFAM" id="SSF47781">
    <property type="entry name" value="RuvA domain 2-like"/>
    <property type="match status" value="1"/>
</dbReference>
<dbReference type="GO" id="GO:0009378">
    <property type="term" value="F:four-way junction helicase activity"/>
    <property type="evidence" value="ECO:0007669"/>
    <property type="project" value="TreeGrafter"/>
</dbReference>
<evidence type="ECO:0000313" key="8">
    <source>
        <dbReference type="Proteomes" id="UP000018936"/>
    </source>
</evidence>
<dbReference type="SMART" id="SM00891">
    <property type="entry name" value="ERCC4"/>
    <property type="match status" value="1"/>
</dbReference>
<dbReference type="InterPro" id="IPR010994">
    <property type="entry name" value="RuvA_2-like"/>
</dbReference>
<evidence type="ECO:0000256" key="3">
    <source>
        <dbReference type="ARBA" id="ARBA00022806"/>
    </source>
</evidence>
<keyword evidence="3" id="KW-0347">Helicase</keyword>
<evidence type="ECO:0000313" key="7">
    <source>
        <dbReference type="EMBL" id="ETE59946.1"/>
    </source>
</evidence>
<dbReference type="EMBL" id="AZIM01005090">
    <property type="protein sequence ID" value="ETE59946.1"/>
    <property type="molecule type" value="Genomic_DNA"/>
</dbReference>
<dbReference type="Gene3D" id="3.40.50.10130">
    <property type="match status" value="1"/>
</dbReference>
<dbReference type="PANTHER" id="PTHR14025">
    <property type="entry name" value="FANCONI ANEMIA GROUP M FANCM FAMILY MEMBER"/>
    <property type="match status" value="1"/>
</dbReference>
<feature type="domain" description="ERCC4" evidence="6">
    <location>
        <begin position="1103"/>
        <end position="1186"/>
    </location>
</feature>
<feature type="region of interest" description="Disordered" evidence="5">
    <location>
        <begin position="981"/>
        <end position="1018"/>
    </location>
</feature>
<dbReference type="GO" id="GO:0036297">
    <property type="term" value="P:interstrand cross-link repair"/>
    <property type="evidence" value="ECO:0007669"/>
    <property type="project" value="TreeGrafter"/>
</dbReference>
<dbReference type="Pfam" id="PF16783">
    <property type="entry name" value="FANCM-MHF_bd"/>
    <property type="match status" value="1"/>
</dbReference>
<keyword evidence="1" id="KW-0547">Nucleotide-binding</keyword>
<dbReference type="GO" id="GO:0045003">
    <property type="term" value="P:double-strand break repair via synthesis-dependent strand annealing"/>
    <property type="evidence" value="ECO:0007669"/>
    <property type="project" value="TreeGrafter"/>
</dbReference>
<evidence type="ECO:0000259" key="6">
    <source>
        <dbReference type="SMART" id="SM00891"/>
    </source>
</evidence>
<dbReference type="Gene3D" id="1.10.150.20">
    <property type="entry name" value="5' to 3' exonuclease, C-terminal subdomain"/>
    <property type="match status" value="1"/>
</dbReference>
<dbReference type="InterPro" id="IPR031879">
    <property type="entry name" value="FANCM-MHF-bd"/>
</dbReference>
<dbReference type="Proteomes" id="UP000018936">
    <property type="component" value="Unassembled WGS sequence"/>
</dbReference>
<dbReference type="GO" id="GO:0000400">
    <property type="term" value="F:four-way junction DNA binding"/>
    <property type="evidence" value="ECO:0007669"/>
    <property type="project" value="TreeGrafter"/>
</dbReference>
<dbReference type="GO" id="GO:0005524">
    <property type="term" value="F:ATP binding"/>
    <property type="evidence" value="ECO:0007669"/>
    <property type="project" value="UniProtKB-KW"/>
</dbReference>
<dbReference type="InterPro" id="IPR006166">
    <property type="entry name" value="ERCC4_domain"/>
</dbReference>
<dbReference type="PANTHER" id="PTHR14025:SF20">
    <property type="entry name" value="FANCONI ANEMIA GROUP M PROTEIN"/>
    <property type="match status" value="1"/>
</dbReference>
<dbReference type="OrthoDB" id="6513042at2759"/>
<sequence length="1336" mass="150812">TKQASPTESWCLTTEEYEKWDRLYKIKAGEGIKKPIMPCSQFVTLECKDTRTELETKEVHELSLTEWTVWQNRPFPTYLVDHSDRCFHFISVMDMIEQMRHEEGVCSYELEIQPYFHWEDVHASNVQTSKRCDTMTLEKVSSGKKAAATAKEKYSLQEFDAECMSLFKVANFKSSKRPQVIDVETAVHAKRDGSTSDCFSTNLSPFLEATRQESLADENQENMDAALNTNIQGRTFVNPEKAMTKAIHPAPENCIQNEECVDSDYGCFADDAYLSSLFYLPVPEIDWFRFYETNADENFSWGKDIQMNVARLLSQSPPSLDELFASKENRVDEGLALDSLQQSVSSKSKDNIPEKSVCFKNMSISPQNSCEQLNTRKLCSMDTCPLKTNNIPDTFLSSINDLSWDEIFEVETEEQNGIQGKKLSKVNNSPARNSLKRDNGKSCGKTCKPSGRNVNPEEDCFIYLLGDHAQSSQIPVEKMGAPSELPSLCSQVNMQSNNARTPECHFSDQLASVRNANPITSLTPQRDEVEVSGGLDYGSKANPHDYEQLYNASEDLFSVNFDLGFSFQESEDDALEHMNSMKNKGSPAVGHSNRVEAYFSTSSLINKYPSNECFNNVTKSSTPLNLQNHNPGLAAIDPAISLASPFTPATQRFYQSPNHVKTVCSTPTGGQMIHIRTSCSRNNEESSHMRVSRKANTSIVKVLAKSAFGVKDLPSHEPGKTKNESLNYFNRLSAEVQIFKRMNVWISDCDIESPIHAVKKRKRLLIASDVSSDESTDFAKKPKPVLQDRKNYIKKPVQDTKRQKKGNRPLIKNLAKHFIDEEAELSEDGVEISSDESIKSEDESSFSLVQFLDDETQIGQDLNESEMQAVYLKSIHSPAVGNKYKMVHKEFNPITVFSQIPEQDECYVEDSFCVEDIEEDNPKSSSSDEDVRINFDLLGEESFVNGRKQYQTRHRKKMKVGRMKQKTGMPLAPKRLTRVRILNGSSEDEETDKKEEQMGSRVSAKVDKDSNVTSLTKDQTLPPKCSVLKPQENHAQLRLEPKACLPEQSDFHPQGKDQCKYELVGKPFQIMPKPEKSLKNPPGHCSSSSSWTLRNSKNQAPLCILVDNHEISSGPEVISTLKTVHGVKVEICSLGSCDYIVSNRLAVERKCQAELVNNIHQSKMVQRMQQLKNKFDRICIIVEKERIRTGIKVLFSACQVETADLLKELALVEQRKNAAIHVPTEVEGPRQDVFRFYLSIPCVSYTLALALCHHFGSLKEMANSTPREMAGRTQVNQQKAEEVYRYIQYTFDTQMLPMIRFLTPAEVAASIARSQLVSKSGEELLLLNFSSMSSWP</sequence>
<dbReference type="Pfam" id="PF02732">
    <property type="entry name" value="ERCC4"/>
    <property type="match status" value="1"/>
</dbReference>
<keyword evidence="2" id="KW-0378">Hydrolase</keyword>
<evidence type="ECO:0000256" key="1">
    <source>
        <dbReference type="ARBA" id="ARBA00022741"/>
    </source>
</evidence>
<evidence type="ECO:0000256" key="2">
    <source>
        <dbReference type="ARBA" id="ARBA00022801"/>
    </source>
</evidence>
<dbReference type="GO" id="GO:0043138">
    <property type="term" value="F:3'-5' DNA helicase activity"/>
    <property type="evidence" value="ECO:0007669"/>
    <property type="project" value="TreeGrafter"/>
</dbReference>
<feature type="non-terminal residue" evidence="7">
    <location>
        <position position="1"/>
    </location>
</feature>
<organism evidence="7 8">
    <name type="scientific">Ophiophagus hannah</name>
    <name type="common">King cobra</name>
    <name type="synonym">Naja hannah</name>
    <dbReference type="NCBI Taxonomy" id="8665"/>
    <lineage>
        <taxon>Eukaryota</taxon>
        <taxon>Metazoa</taxon>
        <taxon>Chordata</taxon>
        <taxon>Craniata</taxon>
        <taxon>Vertebrata</taxon>
        <taxon>Euteleostomi</taxon>
        <taxon>Lepidosauria</taxon>
        <taxon>Squamata</taxon>
        <taxon>Bifurcata</taxon>
        <taxon>Unidentata</taxon>
        <taxon>Episquamata</taxon>
        <taxon>Toxicofera</taxon>
        <taxon>Serpentes</taxon>
        <taxon>Colubroidea</taxon>
        <taxon>Elapidae</taxon>
        <taxon>Elapinae</taxon>
        <taxon>Ophiophagus</taxon>
    </lineage>
</organism>
<feature type="region of interest" description="Disordered" evidence="5">
    <location>
        <begin position="423"/>
        <end position="448"/>
    </location>
</feature>
<proteinExistence type="predicted"/>
<name>V8NDA7_OPHHA</name>
<protein>
    <submittedName>
        <fullName evidence="7">Fanconi anemia group M protein</fullName>
    </submittedName>
</protein>